<name>A0A2M7RHE1_9BACT</name>
<dbReference type="SUPFAM" id="SSF53335">
    <property type="entry name" value="S-adenosyl-L-methionine-dependent methyltransferases"/>
    <property type="match status" value="1"/>
</dbReference>
<protein>
    <recommendedName>
        <fullName evidence="5">Methyltransferase domain-containing protein</fullName>
    </recommendedName>
</protein>
<keyword evidence="3" id="KW-0949">S-adenosyl-L-methionine</keyword>
<dbReference type="InterPro" id="IPR025714">
    <property type="entry name" value="Methyltranfer_dom"/>
</dbReference>
<dbReference type="EMBL" id="PFMD01000056">
    <property type="protein sequence ID" value="PIY96168.1"/>
    <property type="molecule type" value="Genomic_DNA"/>
</dbReference>
<dbReference type="PANTHER" id="PTHR13610">
    <property type="entry name" value="METHYLTRANSFERASE DOMAIN-CONTAINING PROTEIN"/>
    <property type="match status" value="1"/>
</dbReference>
<keyword evidence="4" id="KW-0472">Membrane</keyword>
<evidence type="ECO:0000256" key="4">
    <source>
        <dbReference type="SAM" id="Phobius"/>
    </source>
</evidence>
<dbReference type="CDD" id="cd02440">
    <property type="entry name" value="AdoMet_MTases"/>
    <property type="match status" value="1"/>
</dbReference>
<organism evidence="6 7">
    <name type="scientific">Candidatus Kerfeldbacteria bacterium CG_4_10_14_0_8_um_filter_42_10</name>
    <dbReference type="NCBI Taxonomy" id="2014248"/>
    <lineage>
        <taxon>Bacteria</taxon>
        <taxon>Candidatus Kerfeldiibacteriota</taxon>
    </lineage>
</organism>
<dbReference type="Proteomes" id="UP000230779">
    <property type="component" value="Unassembled WGS sequence"/>
</dbReference>
<gene>
    <name evidence="6" type="ORF">COY66_04875</name>
</gene>
<keyword evidence="4" id="KW-1133">Transmembrane helix</keyword>
<dbReference type="InterPro" id="IPR026170">
    <property type="entry name" value="FAM173A/B"/>
</dbReference>
<keyword evidence="1" id="KW-0489">Methyltransferase</keyword>
<dbReference type="Gene3D" id="3.40.50.150">
    <property type="entry name" value="Vaccinia Virus protein VP39"/>
    <property type="match status" value="1"/>
</dbReference>
<evidence type="ECO:0000256" key="3">
    <source>
        <dbReference type="ARBA" id="ARBA00022691"/>
    </source>
</evidence>
<dbReference type="PANTHER" id="PTHR13610:SF11">
    <property type="entry name" value="METHYLTRANSFERASE DOMAIN-CONTAINING PROTEIN"/>
    <property type="match status" value="1"/>
</dbReference>
<feature type="domain" description="Methyltransferase" evidence="5">
    <location>
        <begin position="55"/>
        <end position="143"/>
    </location>
</feature>
<accession>A0A2M7RHE1</accession>
<comment type="caution">
    <text evidence="6">The sequence shown here is derived from an EMBL/GenBank/DDBJ whole genome shotgun (WGS) entry which is preliminary data.</text>
</comment>
<sequence length="191" mass="21796">MLIYFLIFLQFILLLIGIGFVLYIGFIMISFKNTVPYVPTAKKVIQKMIAAAHIQEGDKAVDLGSGTGRIIFAVAKKYPIEVIGVEYSCLLYFASKIKSVLKRKKGKVKIIRADFNHYPLKNVNVVFCFLTLEGLSDIQNKLNLELMPGARIISYLFPLKKKDEFQEYKIPMPDGKKVKYIFVYTKLARNA</sequence>
<evidence type="ECO:0000313" key="6">
    <source>
        <dbReference type="EMBL" id="PIY96168.1"/>
    </source>
</evidence>
<evidence type="ECO:0000256" key="2">
    <source>
        <dbReference type="ARBA" id="ARBA00022679"/>
    </source>
</evidence>
<dbReference type="InterPro" id="IPR029063">
    <property type="entry name" value="SAM-dependent_MTases_sf"/>
</dbReference>
<feature type="transmembrane region" description="Helical" evidence="4">
    <location>
        <begin position="6"/>
        <end position="29"/>
    </location>
</feature>
<proteinExistence type="predicted"/>
<evidence type="ECO:0000259" key="5">
    <source>
        <dbReference type="Pfam" id="PF13847"/>
    </source>
</evidence>
<reference evidence="6 7" key="1">
    <citation type="submission" date="2017-09" db="EMBL/GenBank/DDBJ databases">
        <title>Depth-based differentiation of microbial function through sediment-hosted aquifers and enrichment of novel symbionts in the deep terrestrial subsurface.</title>
        <authorList>
            <person name="Probst A.J."/>
            <person name="Ladd B."/>
            <person name="Jarett J.K."/>
            <person name="Geller-Mcgrath D.E."/>
            <person name="Sieber C.M."/>
            <person name="Emerson J.B."/>
            <person name="Anantharaman K."/>
            <person name="Thomas B.C."/>
            <person name="Malmstrom R."/>
            <person name="Stieglmeier M."/>
            <person name="Klingl A."/>
            <person name="Woyke T."/>
            <person name="Ryan C.M."/>
            <person name="Banfield J.F."/>
        </authorList>
    </citation>
    <scope>NUCLEOTIDE SEQUENCE [LARGE SCALE GENOMIC DNA]</scope>
    <source>
        <strain evidence="6">CG_4_10_14_0_8_um_filter_42_10</strain>
    </source>
</reference>
<dbReference type="GO" id="GO:0016279">
    <property type="term" value="F:protein-lysine N-methyltransferase activity"/>
    <property type="evidence" value="ECO:0007669"/>
    <property type="project" value="InterPro"/>
</dbReference>
<keyword evidence="4" id="KW-0812">Transmembrane</keyword>
<evidence type="ECO:0000256" key="1">
    <source>
        <dbReference type="ARBA" id="ARBA00022603"/>
    </source>
</evidence>
<keyword evidence="2" id="KW-0808">Transferase</keyword>
<dbReference type="Pfam" id="PF13847">
    <property type="entry name" value="Methyltransf_31"/>
    <property type="match status" value="1"/>
</dbReference>
<dbReference type="GO" id="GO:0032259">
    <property type="term" value="P:methylation"/>
    <property type="evidence" value="ECO:0007669"/>
    <property type="project" value="UniProtKB-KW"/>
</dbReference>
<evidence type="ECO:0000313" key="7">
    <source>
        <dbReference type="Proteomes" id="UP000230779"/>
    </source>
</evidence>
<dbReference type="AlphaFoldDB" id="A0A2M7RHE1"/>